<dbReference type="GO" id="GO:0045275">
    <property type="term" value="C:respiratory chain complex III"/>
    <property type="evidence" value="ECO:0007669"/>
    <property type="project" value="UniProtKB-UniRule"/>
</dbReference>
<keyword evidence="6 12" id="KW-0999">Mitochondrion inner membrane</keyword>
<comment type="function">
    <text evidence="12">Component of the ubiquinol-cytochrome c oxidoreductase, a multisubunit transmembrane complex that is part of the mitochondrial electron transport chain which drives oxidative phosphorylation. The complex plays an important role in the uptake of multiple carbon sources present in different host niches.</text>
</comment>
<organism evidence="13 14">
    <name type="scientific">Puccinia coronata f. sp. avenae</name>
    <dbReference type="NCBI Taxonomy" id="200324"/>
    <lineage>
        <taxon>Eukaryota</taxon>
        <taxon>Fungi</taxon>
        <taxon>Dikarya</taxon>
        <taxon>Basidiomycota</taxon>
        <taxon>Pucciniomycotina</taxon>
        <taxon>Pucciniomycetes</taxon>
        <taxon>Pucciniales</taxon>
        <taxon>Pucciniaceae</taxon>
        <taxon>Puccinia</taxon>
    </lineage>
</organism>
<keyword evidence="14" id="KW-1185">Reference proteome</keyword>
<dbReference type="Pfam" id="PF05365">
    <property type="entry name" value="UCR_UQCRX_QCR9"/>
    <property type="match status" value="1"/>
</dbReference>
<keyword evidence="4 12" id="KW-0679">Respiratory chain</keyword>
<evidence type="ECO:0000256" key="12">
    <source>
        <dbReference type="RuleBase" id="RU368056"/>
    </source>
</evidence>
<dbReference type="STRING" id="200324.A0A2N5SV56"/>
<keyword evidence="3 12" id="KW-0813">Transport</keyword>
<evidence type="ECO:0000256" key="5">
    <source>
        <dbReference type="ARBA" id="ARBA00022692"/>
    </source>
</evidence>
<accession>A0A2N5SV56</accession>
<keyword evidence="8" id="KW-1133">Transmembrane helix</keyword>
<dbReference type="SUPFAM" id="SSF81514">
    <property type="entry name" value="Subunit X (non-heme 7 kDa protein) of cytochrome bc1 complex (Ubiquinol-cytochrome c reductase)"/>
    <property type="match status" value="1"/>
</dbReference>
<evidence type="ECO:0000256" key="3">
    <source>
        <dbReference type="ARBA" id="ARBA00022448"/>
    </source>
</evidence>
<sequence>MVYNSIMKRNSTFVSSIFVSSFIFSLSFDKLTSALWEHHNKHKLWSTVRDKKDRKR</sequence>
<name>A0A2N5SV56_9BASI</name>
<comment type="subunit">
    <text evidence="12">Component of the ubiquinol-cytochrome c oxidoreductase (cytochrome b-c1 complex, complex III, CIII), a multisubunit enzyme composed of 3 respiratory subunits cytochrome b, cytochrome c1 and Rieske protein, 2 core protein subunits, and additional low-molecular weight protein subunits.</text>
</comment>
<evidence type="ECO:0000256" key="8">
    <source>
        <dbReference type="ARBA" id="ARBA00022989"/>
    </source>
</evidence>
<evidence type="ECO:0000256" key="4">
    <source>
        <dbReference type="ARBA" id="ARBA00022660"/>
    </source>
</evidence>
<evidence type="ECO:0000256" key="7">
    <source>
        <dbReference type="ARBA" id="ARBA00022982"/>
    </source>
</evidence>
<dbReference type="GO" id="GO:0005743">
    <property type="term" value="C:mitochondrial inner membrane"/>
    <property type="evidence" value="ECO:0007669"/>
    <property type="project" value="UniProtKB-SubCell"/>
</dbReference>
<evidence type="ECO:0000256" key="10">
    <source>
        <dbReference type="ARBA" id="ARBA00023136"/>
    </source>
</evidence>
<protein>
    <recommendedName>
        <fullName evidence="11 12">Complex III subunit 9</fullName>
    </recommendedName>
</protein>
<dbReference type="GO" id="GO:0006122">
    <property type="term" value="P:mitochondrial electron transport, ubiquinol to cytochrome c"/>
    <property type="evidence" value="ECO:0007669"/>
    <property type="project" value="UniProtKB-UniRule"/>
</dbReference>
<comment type="caution">
    <text evidence="13">The sequence shown here is derived from an EMBL/GenBank/DDBJ whole genome shotgun (WGS) entry which is preliminary data.</text>
</comment>
<dbReference type="PANTHER" id="PTHR12980">
    <property type="entry name" value="UBIQUINOL-CYTOCHROME C REDUCTASE COMPLEX, SUBUNIT X"/>
    <property type="match status" value="1"/>
</dbReference>
<comment type="similarity">
    <text evidence="2 12">Belongs to the UQCR10/QCR9 family.</text>
</comment>
<dbReference type="FunFam" id="1.20.5.260:FF:000001">
    <property type="entry name" value="Cytochrome b-c1 complex subunit 9"/>
    <property type="match status" value="1"/>
</dbReference>
<dbReference type="EMBL" id="PGCJ01000856">
    <property type="protein sequence ID" value="PLW17123.1"/>
    <property type="molecule type" value="Genomic_DNA"/>
</dbReference>
<keyword evidence="9 12" id="KW-0496">Mitochondrion</keyword>
<dbReference type="Proteomes" id="UP000235388">
    <property type="component" value="Unassembled WGS sequence"/>
</dbReference>
<comment type="subcellular location">
    <subcellularLocation>
        <location evidence="1 12">Mitochondrion inner membrane</location>
        <topology evidence="1 12">Single-pass membrane protein</topology>
    </subcellularLocation>
</comment>
<reference evidence="13 14" key="1">
    <citation type="submission" date="2017-11" db="EMBL/GenBank/DDBJ databases">
        <title>De novo assembly and phasing of dikaryotic genomes from two isolates of Puccinia coronata f. sp. avenae, the causal agent of oat crown rust.</title>
        <authorList>
            <person name="Miller M.E."/>
            <person name="Zhang Y."/>
            <person name="Omidvar V."/>
            <person name="Sperschneider J."/>
            <person name="Schwessinger B."/>
            <person name="Raley C."/>
            <person name="Palmer J.M."/>
            <person name="Garnica D."/>
            <person name="Upadhyaya N."/>
            <person name="Rathjen J."/>
            <person name="Taylor J.M."/>
            <person name="Park R.F."/>
            <person name="Dodds P.N."/>
            <person name="Hirsch C.D."/>
            <person name="Kianian S.F."/>
            <person name="Figueroa M."/>
        </authorList>
    </citation>
    <scope>NUCLEOTIDE SEQUENCE [LARGE SCALE GENOMIC DNA]</scope>
    <source>
        <strain evidence="13">12NC29</strain>
    </source>
</reference>
<evidence type="ECO:0000313" key="14">
    <source>
        <dbReference type="Proteomes" id="UP000235388"/>
    </source>
</evidence>
<keyword evidence="7 12" id="KW-0249">Electron transport</keyword>
<evidence type="ECO:0000313" key="13">
    <source>
        <dbReference type="EMBL" id="PLW17123.1"/>
    </source>
</evidence>
<dbReference type="PANTHER" id="PTHR12980:SF0">
    <property type="entry name" value="CYTOCHROME B-C1 COMPLEX SUBUNIT 9"/>
    <property type="match status" value="1"/>
</dbReference>
<evidence type="ECO:0000256" key="1">
    <source>
        <dbReference type="ARBA" id="ARBA00004434"/>
    </source>
</evidence>
<keyword evidence="10" id="KW-0472">Membrane</keyword>
<evidence type="ECO:0000256" key="2">
    <source>
        <dbReference type="ARBA" id="ARBA00007856"/>
    </source>
</evidence>
<dbReference type="AlphaFoldDB" id="A0A2N5SV56"/>
<gene>
    <name evidence="13" type="ORF">PCANC_14618</name>
</gene>
<evidence type="ECO:0000256" key="9">
    <source>
        <dbReference type="ARBA" id="ARBA00023128"/>
    </source>
</evidence>
<dbReference type="Gene3D" id="1.20.5.260">
    <property type="entry name" value="Cytochrome b-c1 complex subunit 9"/>
    <property type="match status" value="1"/>
</dbReference>
<evidence type="ECO:0000256" key="6">
    <source>
        <dbReference type="ARBA" id="ARBA00022792"/>
    </source>
</evidence>
<evidence type="ECO:0000256" key="11">
    <source>
        <dbReference type="ARBA" id="ARBA00044247"/>
    </source>
</evidence>
<proteinExistence type="inferred from homology"/>
<dbReference type="InterPro" id="IPR036656">
    <property type="entry name" value="QCR9_sf"/>
</dbReference>
<keyword evidence="5" id="KW-0812">Transmembrane</keyword>
<dbReference type="InterPro" id="IPR008027">
    <property type="entry name" value="QCR9"/>
</dbReference>